<dbReference type="GO" id="GO:0015833">
    <property type="term" value="P:peptide transport"/>
    <property type="evidence" value="ECO:0007669"/>
    <property type="project" value="TreeGrafter"/>
</dbReference>
<dbReference type="GO" id="GO:0030288">
    <property type="term" value="C:outer membrane-bounded periplasmic space"/>
    <property type="evidence" value="ECO:0007669"/>
    <property type="project" value="TreeGrafter"/>
</dbReference>
<evidence type="ECO:0000256" key="1">
    <source>
        <dbReference type="ARBA" id="ARBA00004196"/>
    </source>
</evidence>
<dbReference type="AlphaFoldDB" id="A0A1N7DDZ7"/>
<dbReference type="RefSeq" id="WP_076554375.1">
    <property type="nucleotide sequence ID" value="NZ_FTNU01000001.1"/>
</dbReference>
<name>A0A1N7DDZ7_9GAMM</name>
<dbReference type="Pfam" id="PF00496">
    <property type="entry name" value="SBP_bac_5"/>
    <property type="match status" value="1"/>
</dbReference>
<evidence type="ECO:0000313" key="7">
    <source>
        <dbReference type="EMBL" id="SIR74046.1"/>
    </source>
</evidence>
<dbReference type="STRING" id="34061.B0189_01280"/>
<comment type="subcellular location">
    <subcellularLocation>
        <location evidence="1">Cell envelope</location>
    </subcellularLocation>
</comment>
<evidence type="ECO:0000256" key="4">
    <source>
        <dbReference type="ARBA" id="ARBA00022729"/>
    </source>
</evidence>
<dbReference type="PANTHER" id="PTHR30290">
    <property type="entry name" value="PERIPLASMIC BINDING COMPONENT OF ABC TRANSPORTER"/>
    <property type="match status" value="1"/>
</dbReference>
<comment type="similarity">
    <text evidence="2">Belongs to the bacterial solute-binding protein 5 family.</text>
</comment>
<reference evidence="8" key="1">
    <citation type="submission" date="2017-01" db="EMBL/GenBank/DDBJ databases">
        <authorList>
            <person name="Varghese N."/>
            <person name="Submissions S."/>
        </authorList>
    </citation>
    <scope>NUCLEOTIDE SEQUENCE [LARGE SCALE GENOMIC DNA]</scope>
    <source>
        <strain evidence="8">DSM 21768</strain>
    </source>
</reference>
<dbReference type="InterPro" id="IPR030678">
    <property type="entry name" value="Peptide/Ni-bd"/>
</dbReference>
<accession>A0A1N7DDZ7</accession>
<keyword evidence="8" id="KW-1185">Reference proteome</keyword>
<dbReference type="GO" id="GO:0043190">
    <property type="term" value="C:ATP-binding cassette (ABC) transporter complex"/>
    <property type="evidence" value="ECO:0007669"/>
    <property type="project" value="InterPro"/>
</dbReference>
<feature type="signal peptide" evidence="5">
    <location>
        <begin position="1"/>
        <end position="22"/>
    </location>
</feature>
<evidence type="ECO:0000256" key="2">
    <source>
        <dbReference type="ARBA" id="ARBA00005695"/>
    </source>
</evidence>
<feature type="chain" id="PRO_5012839837" evidence="5">
    <location>
        <begin position="23"/>
        <end position="561"/>
    </location>
</feature>
<dbReference type="FunFam" id="3.90.76.10:FF:000001">
    <property type="entry name" value="Oligopeptide ABC transporter substrate-binding protein"/>
    <property type="match status" value="1"/>
</dbReference>
<dbReference type="PANTHER" id="PTHR30290:SF10">
    <property type="entry name" value="PERIPLASMIC OLIGOPEPTIDE-BINDING PROTEIN-RELATED"/>
    <property type="match status" value="1"/>
</dbReference>
<dbReference type="Gene3D" id="3.40.190.10">
    <property type="entry name" value="Periplasmic binding protein-like II"/>
    <property type="match status" value="1"/>
</dbReference>
<dbReference type="SUPFAM" id="SSF53850">
    <property type="entry name" value="Periplasmic binding protein-like II"/>
    <property type="match status" value="1"/>
</dbReference>
<evidence type="ECO:0000259" key="6">
    <source>
        <dbReference type="Pfam" id="PF00496"/>
    </source>
</evidence>
<dbReference type="CDD" id="cd08504">
    <property type="entry name" value="PBP2_OppA"/>
    <property type="match status" value="1"/>
</dbReference>
<gene>
    <name evidence="7" type="ORF">SAMN02745664_101199</name>
</gene>
<dbReference type="PIRSF" id="PIRSF002741">
    <property type="entry name" value="MppA"/>
    <property type="match status" value="1"/>
</dbReference>
<evidence type="ECO:0000256" key="3">
    <source>
        <dbReference type="ARBA" id="ARBA00022448"/>
    </source>
</evidence>
<dbReference type="GO" id="GO:1904680">
    <property type="term" value="F:peptide transmembrane transporter activity"/>
    <property type="evidence" value="ECO:0007669"/>
    <property type="project" value="TreeGrafter"/>
</dbReference>
<organism evidence="7 8">
    <name type="scientific">Moraxella cuniculi DSM 21768</name>
    <dbReference type="NCBI Taxonomy" id="1122245"/>
    <lineage>
        <taxon>Bacteria</taxon>
        <taxon>Pseudomonadati</taxon>
        <taxon>Pseudomonadota</taxon>
        <taxon>Gammaproteobacteria</taxon>
        <taxon>Moraxellales</taxon>
        <taxon>Moraxellaceae</taxon>
        <taxon>Moraxella</taxon>
    </lineage>
</organism>
<protein>
    <submittedName>
        <fullName evidence="7">Oligopeptide transport system substrate-binding protein</fullName>
    </submittedName>
</protein>
<dbReference type="Proteomes" id="UP000187495">
    <property type="component" value="Unassembled WGS sequence"/>
</dbReference>
<dbReference type="Gene3D" id="3.10.105.10">
    <property type="entry name" value="Dipeptide-binding Protein, Domain 3"/>
    <property type="match status" value="1"/>
</dbReference>
<keyword evidence="4 5" id="KW-0732">Signal</keyword>
<dbReference type="InterPro" id="IPR000914">
    <property type="entry name" value="SBP_5_dom"/>
</dbReference>
<dbReference type="EMBL" id="FTNU01000001">
    <property type="protein sequence ID" value="SIR74046.1"/>
    <property type="molecule type" value="Genomic_DNA"/>
</dbReference>
<feature type="domain" description="Solute-binding protein family 5" evidence="6">
    <location>
        <begin position="100"/>
        <end position="480"/>
    </location>
</feature>
<proteinExistence type="inferred from homology"/>
<keyword evidence="3" id="KW-0813">Transport</keyword>
<evidence type="ECO:0000313" key="8">
    <source>
        <dbReference type="Proteomes" id="UP000187495"/>
    </source>
</evidence>
<dbReference type="FunFam" id="3.10.105.10:FF:000001">
    <property type="entry name" value="Oligopeptide ABC transporter, oligopeptide-binding protein"/>
    <property type="match status" value="1"/>
</dbReference>
<sequence>MNTVFTPARLAVALGLSTLLVACGGNKEQATDTAAAKADTATAKEDLANIELAQTQEITINNGAEPESLDPHKVSGVPESSILRQMFVGLTSVDMDGNTIPGMAESWESTDNKTWIFKLRDAKWSNGDPVTAQDFVYSFRRLVDPEIASPYSSYLADAKIVNAQEIIDGKAAMDTLGIKALDDKTLEITLSAPVPYFPSMMIHTSVKPVHQATVEKFGDKWTSPENIVVNGPYKLSQWQVNERIVLERNPVYYDDANTTINKVTLLAIPQPTTDVQRYKAGDVDVTGESLPSEQFVQLKNEFGSQVIVPPKLCTYYYEFNHTKAPFNDVRVRKALSLTLDRDIIVDSILKQGQKVAYQFSPEAIQGIKNYTPEWKSWDKAKRIEEAKKLLAEAGYNENNPLKFELLYNTNDQHKQLAVAASSFWKENLGFVDITLNNQEWKTYLETRRKQQYQMARGGWCADYNEASTFLNTLKSENSNNYGKYNNPEFDALLNKAFGADVTEEQRAELYNQAEAVLDKDAANIFVYQYVAPRLVKPYVKGFSGNDPLNYWQVKNLKIAKQ</sequence>
<dbReference type="InterPro" id="IPR039424">
    <property type="entry name" value="SBP_5"/>
</dbReference>
<evidence type="ECO:0000256" key="5">
    <source>
        <dbReference type="SAM" id="SignalP"/>
    </source>
</evidence>
<dbReference type="Gene3D" id="3.90.76.10">
    <property type="entry name" value="Dipeptide-binding Protein, Domain 1"/>
    <property type="match status" value="1"/>
</dbReference>